<dbReference type="Proteomes" id="UP001055879">
    <property type="component" value="Linkage Group LG16"/>
</dbReference>
<sequence length="120" mass="13395">MPWALSHGKVAQTGRQSAVKSRISAIFSFPLNKTSSILSQFIFLLPPSNPSLFVAQILGFHEDGTPSSGKVESFGQGFTIFIFIFNLKIIVVFSRFSPKSKWFWLGGFKFRQGSSKWGKT</sequence>
<reference evidence="1 2" key="2">
    <citation type="journal article" date="2022" name="Mol. Ecol. Resour.">
        <title>The genomes of chicory, endive, great burdock and yacon provide insights into Asteraceae paleo-polyploidization history and plant inulin production.</title>
        <authorList>
            <person name="Fan W."/>
            <person name="Wang S."/>
            <person name="Wang H."/>
            <person name="Wang A."/>
            <person name="Jiang F."/>
            <person name="Liu H."/>
            <person name="Zhao H."/>
            <person name="Xu D."/>
            <person name="Zhang Y."/>
        </authorList>
    </citation>
    <scope>NUCLEOTIDE SEQUENCE [LARGE SCALE GENOMIC DNA]</scope>
    <source>
        <strain evidence="2">cv. Niubang</strain>
    </source>
</reference>
<keyword evidence="2" id="KW-1185">Reference proteome</keyword>
<evidence type="ECO:0000313" key="2">
    <source>
        <dbReference type="Proteomes" id="UP001055879"/>
    </source>
</evidence>
<comment type="caution">
    <text evidence="1">The sequence shown here is derived from an EMBL/GenBank/DDBJ whole genome shotgun (WGS) entry which is preliminary data.</text>
</comment>
<proteinExistence type="predicted"/>
<name>A0ACB8XLV3_ARCLA</name>
<dbReference type="EMBL" id="CM042062">
    <property type="protein sequence ID" value="KAI3669191.1"/>
    <property type="molecule type" value="Genomic_DNA"/>
</dbReference>
<evidence type="ECO:0000313" key="1">
    <source>
        <dbReference type="EMBL" id="KAI3669191.1"/>
    </source>
</evidence>
<gene>
    <name evidence="1" type="ORF">L6452_40417</name>
</gene>
<accession>A0ACB8XLV3</accession>
<protein>
    <submittedName>
        <fullName evidence="1">Uncharacterized protein</fullName>
    </submittedName>
</protein>
<organism evidence="1 2">
    <name type="scientific">Arctium lappa</name>
    <name type="common">Greater burdock</name>
    <name type="synonym">Lappa major</name>
    <dbReference type="NCBI Taxonomy" id="4217"/>
    <lineage>
        <taxon>Eukaryota</taxon>
        <taxon>Viridiplantae</taxon>
        <taxon>Streptophyta</taxon>
        <taxon>Embryophyta</taxon>
        <taxon>Tracheophyta</taxon>
        <taxon>Spermatophyta</taxon>
        <taxon>Magnoliopsida</taxon>
        <taxon>eudicotyledons</taxon>
        <taxon>Gunneridae</taxon>
        <taxon>Pentapetalae</taxon>
        <taxon>asterids</taxon>
        <taxon>campanulids</taxon>
        <taxon>Asterales</taxon>
        <taxon>Asteraceae</taxon>
        <taxon>Carduoideae</taxon>
        <taxon>Cardueae</taxon>
        <taxon>Arctiinae</taxon>
        <taxon>Arctium</taxon>
    </lineage>
</organism>
<reference evidence="2" key="1">
    <citation type="journal article" date="2022" name="Mol. Ecol. Resour.">
        <title>The genomes of chicory, endive, great burdock and yacon provide insights into Asteraceae palaeo-polyploidization history and plant inulin production.</title>
        <authorList>
            <person name="Fan W."/>
            <person name="Wang S."/>
            <person name="Wang H."/>
            <person name="Wang A."/>
            <person name="Jiang F."/>
            <person name="Liu H."/>
            <person name="Zhao H."/>
            <person name="Xu D."/>
            <person name="Zhang Y."/>
        </authorList>
    </citation>
    <scope>NUCLEOTIDE SEQUENCE [LARGE SCALE GENOMIC DNA]</scope>
    <source>
        <strain evidence="2">cv. Niubang</strain>
    </source>
</reference>